<dbReference type="InterPro" id="IPR036515">
    <property type="entry name" value="Transposase_17_sf"/>
</dbReference>
<dbReference type="SUPFAM" id="SSF143422">
    <property type="entry name" value="Transposase IS200-like"/>
    <property type="match status" value="1"/>
</dbReference>
<dbReference type="GO" id="GO:0006313">
    <property type="term" value="P:DNA transposition"/>
    <property type="evidence" value="ECO:0007669"/>
    <property type="project" value="InterPro"/>
</dbReference>
<protein>
    <submittedName>
        <fullName evidence="3">Transposase</fullName>
    </submittedName>
</protein>
<accession>A0A9Q5ZAM3</accession>
<feature type="domain" description="Transposase IS200-like" evidence="2">
    <location>
        <begin position="21"/>
        <end position="173"/>
    </location>
</feature>
<comment type="caution">
    <text evidence="3">The sequence shown here is derived from an EMBL/GenBank/DDBJ whole genome shotgun (WGS) entry which is preliminary data.</text>
</comment>
<organism evidence="3 4">
    <name type="scientific">Nostoc linckia z8</name>
    <dbReference type="NCBI Taxonomy" id="1628746"/>
    <lineage>
        <taxon>Bacteria</taxon>
        <taxon>Bacillati</taxon>
        <taxon>Cyanobacteriota</taxon>
        <taxon>Cyanophyceae</taxon>
        <taxon>Nostocales</taxon>
        <taxon>Nostocaceae</taxon>
        <taxon>Nostoc</taxon>
    </lineage>
</organism>
<evidence type="ECO:0000313" key="4">
    <source>
        <dbReference type="Proteomes" id="UP000222310"/>
    </source>
</evidence>
<feature type="compositionally biased region" description="Polar residues" evidence="1">
    <location>
        <begin position="97"/>
        <end position="111"/>
    </location>
</feature>
<feature type="region of interest" description="Disordered" evidence="1">
    <location>
        <begin position="93"/>
        <end position="112"/>
    </location>
</feature>
<proteinExistence type="predicted"/>
<dbReference type="Gene3D" id="3.30.70.1290">
    <property type="entry name" value="Transposase IS200-like"/>
    <property type="match status" value="1"/>
</dbReference>
<sequence length="190" mass="22247">MKYNPQIHDRNSTRLRGYDYSSAGFYFVTICTYKRQCLFGEIVNEEMVLNEYGKIVAKEWIESSEIRQEIELDEWIVMPNHFHTIIAIHQPPGCLPDTSNNSPQTNDNSQRIIPPMKPRSLSSAIAGFKCATTTRINTIRNAAGTPVWQRNYYEHIIQNQFSLEKIRQYIQNNPQSWNKDQLHPNIQSKW</sequence>
<name>A0A9Q5ZAM3_NOSLI</name>
<dbReference type="AlphaFoldDB" id="A0A9Q5ZAM3"/>
<dbReference type="EMBL" id="LAHD01000055">
    <property type="protein sequence ID" value="PHK02352.1"/>
    <property type="molecule type" value="Genomic_DNA"/>
</dbReference>
<dbReference type="GO" id="GO:0004803">
    <property type="term" value="F:transposase activity"/>
    <property type="evidence" value="ECO:0007669"/>
    <property type="project" value="InterPro"/>
</dbReference>
<dbReference type="Proteomes" id="UP000222310">
    <property type="component" value="Unassembled WGS sequence"/>
</dbReference>
<dbReference type="InterPro" id="IPR052715">
    <property type="entry name" value="RAYT_transposase"/>
</dbReference>
<dbReference type="InterPro" id="IPR002686">
    <property type="entry name" value="Transposase_17"/>
</dbReference>
<gene>
    <name evidence="3" type="ORF">VF08_19035</name>
</gene>
<dbReference type="PANTHER" id="PTHR36966:SF1">
    <property type="entry name" value="REP-ASSOCIATED TYROSINE TRANSPOSASE"/>
    <property type="match status" value="1"/>
</dbReference>
<evidence type="ECO:0000256" key="1">
    <source>
        <dbReference type="SAM" id="MobiDB-lite"/>
    </source>
</evidence>
<dbReference type="PANTHER" id="PTHR36966">
    <property type="entry name" value="REP-ASSOCIATED TYROSINE TRANSPOSASE"/>
    <property type="match status" value="1"/>
</dbReference>
<dbReference type="RefSeq" id="WP_099070144.1">
    <property type="nucleotide sequence ID" value="NZ_LAHD01000055.1"/>
</dbReference>
<dbReference type="SMART" id="SM01321">
    <property type="entry name" value="Y1_Tnp"/>
    <property type="match status" value="1"/>
</dbReference>
<reference evidence="3 4" key="1">
    <citation type="submission" date="2015-02" db="EMBL/GenBank/DDBJ databases">
        <title>Nostoc linckia genome annotation.</title>
        <authorList>
            <person name="Zhou Z."/>
        </authorList>
    </citation>
    <scope>NUCLEOTIDE SEQUENCE [LARGE SCALE GENOMIC DNA]</scope>
    <source>
        <strain evidence="4">z8</strain>
    </source>
</reference>
<evidence type="ECO:0000313" key="3">
    <source>
        <dbReference type="EMBL" id="PHK02352.1"/>
    </source>
</evidence>
<dbReference type="GO" id="GO:0043565">
    <property type="term" value="F:sequence-specific DNA binding"/>
    <property type="evidence" value="ECO:0007669"/>
    <property type="project" value="TreeGrafter"/>
</dbReference>
<dbReference type="GeneID" id="57098139"/>
<evidence type="ECO:0000259" key="2">
    <source>
        <dbReference type="SMART" id="SM01321"/>
    </source>
</evidence>